<sequence>VYAYHEAIKESDRAAALAAFLSPASLLAAPTTPPVVLVCTDRTSRGIDSVYCEHVVLFDFPRDPSEYVRRAGRTARGAGGRGVVSVLVLGKQVPLAREIIDQNQKGRPVHRIPEVEGRW</sequence>
<evidence type="ECO:0000256" key="3">
    <source>
        <dbReference type="ARBA" id="ARBA00022806"/>
    </source>
</evidence>
<dbReference type="GO" id="GO:0016787">
    <property type="term" value="F:hydrolase activity"/>
    <property type="evidence" value="ECO:0007669"/>
    <property type="project" value="UniProtKB-KW"/>
</dbReference>
<evidence type="ECO:0000256" key="4">
    <source>
        <dbReference type="ARBA" id="ARBA00022840"/>
    </source>
</evidence>
<dbReference type="InterPro" id="IPR027417">
    <property type="entry name" value="P-loop_NTPase"/>
</dbReference>
<dbReference type="OrthoDB" id="10256233at2759"/>
<evidence type="ECO:0000313" key="6">
    <source>
        <dbReference type="EMBL" id="KIY98275.1"/>
    </source>
</evidence>
<organism evidence="6 7">
    <name type="scientific">Monoraphidium neglectum</name>
    <dbReference type="NCBI Taxonomy" id="145388"/>
    <lineage>
        <taxon>Eukaryota</taxon>
        <taxon>Viridiplantae</taxon>
        <taxon>Chlorophyta</taxon>
        <taxon>core chlorophytes</taxon>
        <taxon>Chlorophyceae</taxon>
        <taxon>CS clade</taxon>
        <taxon>Sphaeropleales</taxon>
        <taxon>Selenastraceae</taxon>
        <taxon>Monoraphidium</taxon>
    </lineage>
</organism>
<protein>
    <recommendedName>
        <fullName evidence="5">Helicase C-terminal domain-containing protein</fullName>
    </recommendedName>
</protein>
<evidence type="ECO:0000259" key="5">
    <source>
        <dbReference type="PROSITE" id="PS51194"/>
    </source>
</evidence>
<evidence type="ECO:0000313" key="7">
    <source>
        <dbReference type="Proteomes" id="UP000054498"/>
    </source>
</evidence>
<dbReference type="SMART" id="SM00490">
    <property type="entry name" value="HELICc"/>
    <property type="match status" value="1"/>
</dbReference>
<gene>
    <name evidence="6" type="ORF">MNEG_9690</name>
</gene>
<evidence type="ECO:0000256" key="1">
    <source>
        <dbReference type="ARBA" id="ARBA00022741"/>
    </source>
</evidence>
<proteinExistence type="predicted"/>
<reference evidence="6 7" key="1">
    <citation type="journal article" date="2013" name="BMC Genomics">
        <title>Reconstruction of the lipid metabolism for the microalga Monoraphidium neglectum from its genome sequence reveals characteristics suitable for biofuel production.</title>
        <authorList>
            <person name="Bogen C."/>
            <person name="Al-Dilaimi A."/>
            <person name="Albersmeier A."/>
            <person name="Wichmann J."/>
            <person name="Grundmann M."/>
            <person name="Rupp O."/>
            <person name="Lauersen K.J."/>
            <person name="Blifernez-Klassen O."/>
            <person name="Kalinowski J."/>
            <person name="Goesmann A."/>
            <person name="Mussgnug J.H."/>
            <person name="Kruse O."/>
        </authorList>
    </citation>
    <scope>NUCLEOTIDE SEQUENCE [LARGE SCALE GENOMIC DNA]</scope>
    <source>
        <strain evidence="6 7">SAG 48.87</strain>
    </source>
</reference>
<dbReference type="Gene3D" id="3.40.50.300">
    <property type="entry name" value="P-loop containing nucleotide triphosphate hydrolases"/>
    <property type="match status" value="1"/>
</dbReference>
<dbReference type="STRING" id="145388.A0A0D2MV92"/>
<dbReference type="KEGG" id="mng:MNEG_9690"/>
<dbReference type="InterPro" id="IPR001650">
    <property type="entry name" value="Helicase_C-like"/>
</dbReference>
<dbReference type="Proteomes" id="UP000054498">
    <property type="component" value="Unassembled WGS sequence"/>
</dbReference>
<dbReference type="EMBL" id="KK102244">
    <property type="protein sequence ID" value="KIY98275.1"/>
    <property type="molecule type" value="Genomic_DNA"/>
</dbReference>
<dbReference type="PROSITE" id="PS51194">
    <property type="entry name" value="HELICASE_CTER"/>
    <property type="match status" value="1"/>
</dbReference>
<dbReference type="GeneID" id="25742565"/>
<name>A0A0D2MV92_9CHLO</name>
<evidence type="ECO:0000256" key="2">
    <source>
        <dbReference type="ARBA" id="ARBA00022801"/>
    </source>
</evidence>
<keyword evidence="2" id="KW-0378">Hydrolase</keyword>
<dbReference type="RefSeq" id="XP_013897295.1">
    <property type="nucleotide sequence ID" value="XM_014041841.1"/>
</dbReference>
<accession>A0A0D2MV92</accession>
<dbReference type="AlphaFoldDB" id="A0A0D2MV92"/>
<feature type="domain" description="Helicase C-terminal" evidence="5">
    <location>
        <begin position="1"/>
        <end position="119"/>
    </location>
</feature>
<feature type="non-terminal residue" evidence="6">
    <location>
        <position position="1"/>
    </location>
</feature>
<dbReference type="Pfam" id="PF00271">
    <property type="entry name" value="Helicase_C"/>
    <property type="match status" value="1"/>
</dbReference>
<dbReference type="GO" id="GO:0005524">
    <property type="term" value="F:ATP binding"/>
    <property type="evidence" value="ECO:0007669"/>
    <property type="project" value="UniProtKB-KW"/>
</dbReference>
<dbReference type="GO" id="GO:0004386">
    <property type="term" value="F:helicase activity"/>
    <property type="evidence" value="ECO:0007669"/>
    <property type="project" value="UniProtKB-KW"/>
</dbReference>
<keyword evidence="1" id="KW-0547">Nucleotide-binding</keyword>
<keyword evidence="3" id="KW-0347">Helicase</keyword>
<dbReference type="PANTHER" id="PTHR47960">
    <property type="entry name" value="DEAD-BOX ATP-DEPENDENT RNA HELICASE 50"/>
    <property type="match status" value="1"/>
</dbReference>
<keyword evidence="4" id="KW-0067">ATP-binding</keyword>
<keyword evidence="7" id="KW-1185">Reference proteome</keyword>
<dbReference type="SUPFAM" id="SSF52540">
    <property type="entry name" value="P-loop containing nucleoside triphosphate hydrolases"/>
    <property type="match status" value="1"/>
</dbReference>